<dbReference type="GO" id="GO:0016239">
    <property type="term" value="P:positive regulation of macroautophagy"/>
    <property type="evidence" value="ECO:0007669"/>
    <property type="project" value="TreeGrafter"/>
</dbReference>
<keyword evidence="3" id="KW-1185">Reference proteome</keyword>
<dbReference type="InterPro" id="IPR038623">
    <property type="entry name" value="STING_C_sf"/>
</dbReference>
<dbReference type="FunCoup" id="A0A7R8YXD4">
    <property type="interactions" value="293"/>
</dbReference>
<reference evidence="2 3" key="1">
    <citation type="submission" date="2020-11" db="EMBL/GenBank/DDBJ databases">
        <authorList>
            <person name="Wallbank WR R."/>
            <person name="Pardo Diaz C."/>
            <person name="Kozak K."/>
            <person name="Martin S."/>
            <person name="Jiggins C."/>
            <person name="Moest M."/>
            <person name="Warren A I."/>
            <person name="Generalovic N T."/>
            <person name="Byers J.R.P. K."/>
            <person name="Montejo-Kovacevich G."/>
            <person name="Yen C E."/>
        </authorList>
    </citation>
    <scope>NUCLEOTIDE SEQUENCE [LARGE SCALE GENOMIC DNA]</scope>
</reference>
<sequence length="194" mass="22127">MASNYFHGYLHLELPETGHQTKGLTERIQDYEDTEGVYIPIKKLFILIPQSLHTKPKIQSSSMHAVKHLETVILDRGGVKRPFKNAVYRVSGCGPEKNLTWYVVLEGATPMMSFYEGLTYRLTCTGEMYDMKREITLQFYRALKKIVTNCPDTKDLVELVYYNDTTAEGDDVDVGEVVKERLQTLVSKSGLPLK</sequence>
<dbReference type="GO" id="GO:0005789">
    <property type="term" value="C:endoplasmic reticulum membrane"/>
    <property type="evidence" value="ECO:0007669"/>
    <property type="project" value="TreeGrafter"/>
</dbReference>
<dbReference type="Pfam" id="PF15009">
    <property type="entry name" value="STING_LBD"/>
    <property type="match status" value="1"/>
</dbReference>
<dbReference type="GO" id="GO:0005776">
    <property type="term" value="C:autophagosome"/>
    <property type="evidence" value="ECO:0007669"/>
    <property type="project" value="TreeGrafter"/>
</dbReference>
<dbReference type="GO" id="GO:0061507">
    <property type="term" value="F:2',3'-cyclic GMP-AMP binding"/>
    <property type="evidence" value="ECO:0007669"/>
    <property type="project" value="TreeGrafter"/>
</dbReference>
<dbReference type="GO" id="GO:0061709">
    <property type="term" value="P:reticulophagy"/>
    <property type="evidence" value="ECO:0007669"/>
    <property type="project" value="TreeGrafter"/>
</dbReference>
<dbReference type="AlphaFoldDB" id="A0A7R8YXD4"/>
<dbReference type="PANTHER" id="PTHR34339:SF1">
    <property type="entry name" value="STIMULATOR OF INTERFERON GENES PROTEIN"/>
    <property type="match status" value="1"/>
</dbReference>
<protein>
    <recommendedName>
        <fullName evidence="1">STING ligand-binding domain-containing protein</fullName>
    </recommendedName>
</protein>
<dbReference type="EMBL" id="LR899012">
    <property type="protein sequence ID" value="CAD7088893.1"/>
    <property type="molecule type" value="Genomic_DNA"/>
</dbReference>
<accession>A0A7R8YXD4</accession>
<name>A0A7R8YXD4_HERIL</name>
<dbReference type="GO" id="GO:0035438">
    <property type="term" value="F:cyclic-di-GMP binding"/>
    <property type="evidence" value="ECO:0007669"/>
    <property type="project" value="TreeGrafter"/>
</dbReference>
<dbReference type="Proteomes" id="UP000594454">
    <property type="component" value="Chromosome 4"/>
</dbReference>
<dbReference type="InParanoid" id="A0A7R8YXD4"/>
<dbReference type="InterPro" id="IPR055432">
    <property type="entry name" value="STING_LBD"/>
</dbReference>
<dbReference type="GO" id="GO:0002218">
    <property type="term" value="P:activation of innate immune response"/>
    <property type="evidence" value="ECO:0007669"/>
    <property type="project" value="InterPro"/>
</dbReference>
<feature type="domain" description="STING ligand-binding" evidence="1">
    <location>
        <begin position="1"/>
        <end position="183"/>
    </location>
</feature>
<dbReference type="GO" id="GO:0032481">
    <property type="term" value="P:positive regulation of type I interferon production"/>
    <property type="evidence" value="ECO:0007669"/>
    <property type="project" value="InterPro"/>
</dbReference>
<dbReference type="OrthoDB" id="6053839at2759"/>
<evidence type="ECO:0000313" key="3">
    <source>
        <dbReference type="Proteomes" id="UP000594454"/>
    </source>
</evidence>
<gene>
    <name evidence="2" type="ORF">HERILL_LOCUS11482</name>
</gene>
<evidence type="ECO:0000259" key="1">
    <source>
        <dbReference type="Pfam" id="PF15009"/>
    </source>
</evidence>
<dbReference type="Gene3D" id="3.40.50.12100">
    <property type="entry name" value="Stimulator of interferon genes protein"/>
    <property type="match status" value="1"/>
</dbReference>
<dbReference type="GO" id="GO:0045087">
    <property type="term" value="P:innate immune response"/>
    <property type="evidence" value="ECO:0007669"/>
    <property type="project" value="TreeGrafter"/>
</dbReference>
<dbReference type="PANTHER" id="PTHR34339">
    <property type="entry name" value="STIMULATOR OF INTERFERON GENES PROTEIN"/>
    <property type="match status" value="1"/>
</dbReference>
<evidence type="ECO:0000313" key="2">
    <source>
        <dbReference type="EMBL" id="CAD7088893.1"/>
    </source>
</evidence>
<dbReference type="GO" id="GO:0000045">
    <property type="term" value="P:autophagosome assembly"/>
    <property type="evidence" value="ECO:0007669"/>
    <property type="project" value="TreeGrafter"/>
</dbReference>
<organism evidence="2 3">
    <name type="scientific">Hermetia illucens</name>
    <name type="common">Black soldier fly</name>
    <dbReference type="NCBI Taxonomy" id="343691"/>
    <lineage>
        <taxon>Eukaryota</taxon>
        <taxon>Metazoa</taxon>
        <taxon>Ecdysozoa</taxon>
        <taxon>Arthropoda</taxon>
        <taxon>Hexapoda</taxon>
        <taxon>Insecta</taxon>
        <taxon>Pterygota</taxon>
        <taxon>Neoptera</taxon>
        <taxon>Endopterygota</taxon>
        <taxon>Diptera</taxon>
        <taxon>Brachycera</taxon>
        <taxon>Stratiomyomorpha</taxon>
        <taxon>Stratiomyidae</taxon>
        <taxon>Hermetiinae</taxon>
        <taxon>Hermetia</taxon>
    </lineage>
</organism>
<dbReference type="InterPro" id="IPR029158">
    <property type="entry name" value="STING"/>
</dbReference>
<proteinExistence type="predicted"/>